<comment type="caution">
    <text evidence="4">The sequence shown here is derived from an EMBL/GenBank/DDBJ whole genome shotgun (WGS) entry which is preliminary data.</text>
</comment>
<dbReference type="InterPro" id="IPR031325">
    <property type="entry name" value="RHS_repeat"/>
</dbReference>
<organism evidence="4 5">
    <name type="scientific">Spirilliplanes yamanashiensis</name>
    <dbReference type="NCBI Taxonomy" id="42233"/>
    <lineage>
        <taxon>Bacteria</taxon>
        <taxon>Bacillati</taxon>
        <taxon>Actinomycetota</taxon>
        <taxon>Actinomycetes</taxon>
        <taxon>Micromonosporales</taxon>
        <taxon>Micromonosporaceae</taxon>
        <taxon>Spirilliplanes</taxon>
    </lineage>
</organism>
<sequence>MVQAAPAEWSPPKPAEVPGVKVVNVKPKAPAAAPTAPGAPRAVKWPAPGSAEVDLSSPAGLRSAGAPGGIAAGQLPVRIGRVATAPAQGRAATSAAPARGRMRVTVHDRETAARVGTTGLLLDLTRTDGTAGSDGAVSVSVDYSGFAHAYGGGWSSRLRLVQLPACALTRPADTACITGRVLDTVNDEKSGTVTATALLRAAGASVLSVEGGPSGDDGDYRATDLSSAGSWEVSKQTGDFTWSLPLRMPPSQGGPAPQISLAYSSSSVDGRTTGTNNQGGWVGDGWEYWPGFIERKYIPCSDDKPTSDKRKTGDQCWFNDNATLSLSGRAGDLVRDGDVWRMKNDDGTRVERLRSGSRDNGDNDNEYWKVSTPDGTEYYFGYHKLPGWKTDDATTDSTWTVPVFGDDKTDECYDDTFAEAHCRQAWRWNLDYVVDPNGNTLAYYYGREGGAYARNGDPDKRTTYHRGGYLKRAEYGMRSGAEYGQAAPLRAVFTTEERCLADCWAGKAWESDPKRGQWPDTPWDQFCKEDTKCREQGSPTYWSARRLTTITTQKRSGPTSYADVESWTLRHTFDSPGSGESTPLWLAGVTRAGHIGDTTKDPEIAFDHGAESLDNRVDAVNDSRTGLKRWRIKRIGTESGGDILVTYAGGACDRDKLPDPKNNKTRCMPAYYAWPGTGEPTIDWFHKYVVTRVDHNDTVTDQPTQTTFYDYLDDPAWHYQDDEITKDKHKTWGDWRGYGKVRVRQGTAEGRQTATEYRYLRGMNGDKGREGTVEVTDWGGTVVDHEALNGFLRQEITFDGATATSVGRELFSTVHVPWKRGPTATRTRSGVTTNTYVVQTGSSRTRTAMPNGKWRITGTVTEHNDDGLPVTVTDLGDEAVTGDETCTRTTYGRNPASDDDGVFMVDKVIQTELLSRVCAGAPATAVPSTVLSRTRTFYDAYKDASSFGNPPVRGNVVRVEELDAFKGATPVYVRTQSSRYDSNGRAEETTDARGNTSRTKYVTAHGGLLTATEVTDALGHTVTTAKEPAWDLPTSVTDANRAVTTFRYDGLGRTTAVWLPGRSTPDRPTMKFSYLVRKSGGPTAIVSEHLLTSGSNYKATVTLYDGFLRKRQVQTSAPGGGRHLADTFHNAHGKLAWESQPYHDTTNAEPGTDLGRPQGQIPGLTEVHYDGAGRETDKVFKALGAEKWRTTTIHDGDRQTVIPPLGGTATTAIVDAHERTTELRQYRNVKDAGKDDPTLFDTIQYDYDLRGNLEKIVDAASNVWSYTYDLRGRQRTADDPDKGLVKTSYDAAGNVETVEDAGGKVIAYTYDKGNRKWTVRDGSVTGPKRAEWFYDDLENGAGKLSRSVRYVGGVAYESRVDAYDTAGRPTKTSVVLPAGAGGLCAAEAAAPCVYSTDLTYKQNGSPATTTLPKAAQLPAEKLTYGYNDVGEQTSLISPTQIYVGSVVYDKLGQLTQRELGNVGNRVSITSTFDGATRRLAATNVVPERKAEAANYSYDYDAAGNVTMVSDAPQGQKVDTQCYSYDYLRRLTDAWTPRSNDCKAAPDDDTALDGPAPYWHSWTYDRTGNRTQEVRHSSAGDTTLTYTYPTAGAAAVRPHAVTSVLTQAPGKPAVSREFTYDDAGNMRTRSSGAGAQQMLTWDAEGRLESVSESGGTTSFVYDADGNRLMRKDAAGSTVFLPGGTELTLATGATAAKATRYYSHKETVVATRSDAGLFWLVGDHHGTVEMAVNALTLAVTKRRTLPFGEIRGGAPAGWPATMDKGFVGGTADRTGLTHLGARLYDPLLGRFISVDPVIDPQNPQQLNGYSYANNNPGTMSDPTGLYPSHCATQLCAESYTPPAPKKTAPKKTYPVANTTSNGRKYIWNPMLGMTQEQIDARAKIINTATVKQALTHFASGREPRHQEYYQVDEMTLGIRSSDHMDWVRQLLTFMIGQGGYDPDRNINYDLPKGEAGSARAKRDLLTMSLYGTSSDKGERISAAEAAVGSYRLNYQVAAVDPVKGRAVVAFTATNTWDVKSMTRPPWIDKASWNPPEPASGRLSDVTQTFSWVEVIPFSAE</sequence>
<keyword evidence="5" id="KW-1185">Reference proteome</keyword>
<evidence type="ECO:0000313" key="4">
    <source>
        <dbReference type="EMBL" id="GIJ01307.1"/>
    </source>
</evidence>
<dbReference type="PANTHER" id="PTHR32305:SF17">
    <property type="entry name" value="TRNA NUCLEASE WAPA"/>
    <property type="match status" value="1"/>
</dbReference>
<reference evidence="4" key="1">
    <citation type="submission" date="2021-01" db="EMBL/GenBank/DDBJ databases">
        <title>Whole genome shotgun sequence of Spirilliplanes yamanashiensis NBRC 15828.</title>
        <authorList>
            <person name="Komaki H."/>
            <person name="Tamura T."/>
        </authorList>
    </citation>
    <scope>NUCLEOTIDE SEQUENCE</scope>
    <source>
        <strain evidence="4">NBRC 15828</strain>
    </source>
</reference>
<accession>A0A8J3Y4J0</accession>
<dbReference type="EMBL" id="BOOY01000003">
    <property type="protein sequence ID" value="GIJ01307.1"/>
    <property type="molecule type" value="Genomic_DNA"/>
</dbReference>
<feature type="domain" description="Teneurin-like YD-shell" evidence="3">
    <location>
        <begin position="1615"/>
        <end position="1814"/>
    </location>
</feature>
<evidence type="ECO:0000256" key="2">
    <source>
        <dbReference type="SAM" id="MobiDB-lite"/>
    </source>
</evidence>
<dbReference type="InterPro" id="IPR006530">
    <property type="entry name" value="YD"/>
</dbReference>
<feature type="region of interest" description="Disordered" evidence="2">
    <location>
        <begin position="977"/>
        <end position="996"/>
    </location>
</feature>
<dbReference type="InterPro" id="IPR050708">
    <property type="entry name" value="T6SS_VgrG/RHS"/>
</dbReference>
<dbReference type="InterPro" id="IPR056823">
    <property type="entry name" value="TEN-like_YD-shell"/>
</dbReference>
<dbReference type="Pfam" id="PF05593">
    <property type="entry name" value="RHS_repeat"/>
    <property type="match status" value="1"/>
</dbReference>
<keyword evidence="1" id="KW-0677">Repeat</keyword>
<dbReference type="NCBIfam" id="TIGR01643">
    <property type="entry name" value="YD_repeat_2x"/>
    <property type="match status" value="3"/>
</dbReference>
<dbReference type="PANTHER" id="PTHR32305">
    <property type="match status" value="1"/>
</dbReference>
<gene>
    <name evidence="4" type="ORF">Sya03_06590</name>
</gene>
<name>A0A8J3Y4J0_9ACTN</name>
<dbReference type="Gene3D" id="2.180.10.10">
    <property type="entry name" value="RHS repeat-associated core"/>
    <property type="match status" value="2"/>
</dbReference>
<feature type="compositionally biased region" description="Basic and acidic residues" evidence="2">
    <location>
        <begin position="982"/>
        <end position="991"/>
    </location>
</feature>
<evidence type="ECO:0000259" key="3">
    <source>
        <dbReference type="Pfam" id="PF25023"/>
    </source>
</evidence>
<dbReference type="Pfam" id="PF25023">
    <property type="entry name" value="TEN_YD-shell"/>
    <property type="match status" value="1"/>
</dbReference>
<dbReference type="Proteomes" id="UP000652013">
    <property type="component" value="Unassembled WGS sequence"/>
</dbReference>
<dbReference type="NCBIfam" id="TIGR03696">
    <property type="entry name" value="Rhs_assc_core"/>
    <property type="match status" value="1"/>
</dbReference>
<protein>
    <recommendedName>
        <fullName evidence="3">Teneurin-like YD-shell domain-containing protein</fullName>
    </recommendedName>
</protein>
<evidence type="ECO:0000256" key="1">
    <source>
        <dbReference type="ARBA" id="ARBA00022737"/>
    </source>
</evidence>
<proteinExistence type="predicted"/>
<evidence type="ECO:0000313" key="5">
    <source>
        <dbReference type="Proteomes" id="UP000652013"/>
    </source>
</evidence>
<dbReference type="InterPro" id="IPR022385">
    <property type="entry name" value="Rhs_assc_core"/>
</dbReference>